<protein>
    <submittedName>
        <fullName evidence="1">Uncharacterized protein</fullName>
    </submittedName>
</protein>
<comment type="caution">
    <text evidence="1">The sequence shown here is derived from an EMBL/GenBank/DDBJ whole genome shotgun (WGS) entry which is preliminary data.</text>
</comment>
<dbReference type="Proteomes" id="UP001432027">
    <property type="component" value="Unassembled WGS sequence"/>
</dbReference>
<organism evidence="1 2">
    <name type="scientific">Pristionchus entomophagus</name>
    <dbReference type="NCBI Taxonomy" id="358040"/>
    <lineage>
        <taxon>Eukaryota</taxon>
        <taxon>Metazoa</taxon>
        <taxon>Ecdysozoa</taxon>
        <taxon>Nematoda</taxon>
        <taxon>Chromadorea</taxon>
        <taxon>Rhabditida</taxon>
        <taxon>Rhabditina</taxon>
        <taxon>Diplogasteromorpha</taxon>
        <taxon>Diplogasteroidea</taxon>
        <taxon>Neodiplogasteridae</taxon>
        <taxon>Pristionchus</taxon>
    </lineage>
</organism>
<sequence length="138" mass="15661">MAPLPLISHFSRKGLMQDSMGMTGAVIGMSSWWETSWSWGLTSRSQNFQMTGYTYFFSSSVSASSSSSSHSSLCSSRRDLSSFMTWKSQSDMRSGNWDMSSSVHSFSCLHSPRYSRWTLALEALEQPESFFLHRHLSR</sequence>
<keyword evidence="2" id="KW-1185">Reference proteome</keyword>
<gene>
    <name evidence="1" type="ORF">PENTCL1PPCAC_19006</name>
</gene>
<evidence type="ECO:0000313" key="1">
    <source>
        <dbReference type="EMBL" id="GMS96832.1"/>
    </source>
</evidence>
<name>A0AAV5TRH2_9BILA</name>
<evidence type="ECO:0000313" key="2">
    <source>
        <dbReference type="Proteomes" id="UP001432027"/>
    </source>
</evidence>
<dbReference type="AlphaFoldDB" id="A0AAV5TRH2"/>
<dbReference type="EMBL" id="BTSX01000004">
    <property type="protein sequence ID" value="GMS96832.1"/>
    <property type="molecule type" value="Genomic_DNA"/>
</dbReference>
<accession>A0AAV5TRH2</accession>
<proteinExistence type="predicted"/>
<reference evidence="1" key="1">
    <citation type="submission" date="2023-10" db="EMBL/GenBank/DDBJ databases">
        <title>Genome assembly of Pristionchus species.</title>
        <authorList>
            <person name="Yoshida K."/>
            <person name="Sommer R.J."/>
        </authorList>
    </citation>
    <scope>NUCLEOTIDE SEQUENCE</scope>
    <source>
        <strain evidence="1">RS0144</strain>
    </source>
</reference>